<comment type="caution">
    <text evidence="8">The sequence shown here is derived from an EMBL/GenBank/DDBJ whole genome shotgun (WGS) entry which is preliminary data.</text>
</comment>
<dbReference type="PANTHER" id="PTHR42727">
    <property type="entry name" value="PHOSPHATE TRANSPORT SYSTEM PERMEASE PROTEIN"/>
    <property type="match status" value="1"/>
</dbReference>
<evidence type="ECO:0000256" key="2">
    <source>
        <dbReference type="ARBA" id="ARBA00022692"/>
    </source>
</evidence>
<evidence type="ECO:0000256" key="3">
    <source>
        <dbReference type="ARBA" id="ARBA00022989"/>
    </source>
</evidence>
<keyword evidence="6" id="KW-1003">Cell membrane</keyword>
<feature type="domain" description="ABC transmembrane type-1" evidence="7">
    <location>
        <begin position="407"/>
        <end position="635"/>
    </location>
</feature>
<reference evidence="8 9" key="1">
    <citation type="submission" date="2022-10" db="EMBL/GenBank/DDBJ databases">
        <title>Luteolibacter arcticus strain CCTCC AB 2014275, whole genome shotgun sequencing project.</title>
        <authorList>
            <person name="Zhao G."/>
            <person name="Shen L."/>
        </authorList>
    </citation>
    <scope>NUCLEOTIDE SEQUENCE [LARGE SCALE GENOMIC DNA]</scope>
    <source>
        <strain evidence="8 9">CCTCC AB 2014275</strain>
    </source>
</reference>
<keyword evidence="2 5" id="KW-0812">Transmembrane</keyword>
<dbReference type="Gene3D" id="1.10.3720.10">
    <property type="entry name" value="MetI-like"/>
    <property type="match status" value="1"/>
</dbReference>
<evidence type="ECO:0000256" key="5">
    <source>
        <dbReference type="RuleBase" id="RU363032"/>
    </source>
</evidence>
<sequence>MPESPTPTPVPAGHPFRKKGRGTDGLIKAFFAGNAGLTIVILILIIVFLVREGAGFFPKYREELEFYRKAGLELVDIPRKDLKAHEQMASLLNRAYYAQVNAACRAEFLRSSEATAVVSYVNEAVTPAQSALLRVKENAGEGEIPKELQDTLTAKYKALLADALAGKPGEGIPPTPHLSKEELEGLLSALGARDPLSSDDPPQIAAIDEQLSAKQAEASVPLADFRAAIDAFSEASGSLDTLVSETGDVVKAIKEGATLHEIEVTRRGTLLEGAANAKTAELKASLEADAAASVTTEPVDFSTAIQPVLARLPEFREANAVLSKAAGEVMPKLPEKLEDDKAQRYLSAFRKAAPEYSKELEDTVAKMEAWKLDAPVGLGATIWGFITGKDWITGGEWQDFYGIVPLFVGSSLIAAIALALAIPLGVGAAIYTNQLAGRREQNFIKPTIEFLQAIPSVVLGFLGIAVLGTILQETSMKDAFSWVPGFPIQQRLNMFTAGCLLGLMAIPTIFSLSEDALNNVPSAFAEASDALGASKLQTIFRVILPAAVSGILAAVLLGLGRVIGETMVVLLVAGNRIEIPDFTEGLGVFFQPAHTLTGIIAQELGEVPFGSVHYRALFVVGMLLFIIVLAINWTAQRILHKFRIGHE</sequence>
<feature type="transmembrane region" description="Helical" evidence="5">
    <location>
        <begin position="26"/>
        <end position="50"/>
    </location>
</feature>
<dbReference type="RefSeq" id="WP_264489320.1">
    <property type="nucleotide sequence ID" value="NZ_JAPDDT010000013.1"/>
</dbReference>
<name>A0ABT3GNY0_9BACT</name>
<dbReference type="NCBIfam" id="TIGR02138">
    <property type="entry name" value="phosphate_pstC"/>
    <property type="match status" value="1"/>
</dbReference>
<keyword evidence="3 5" id="KW-1133">Transmembrane helix</keyword>
<dbReference type="InterPro" id="IPR011864">
    <property type="entry name" value="Phosphate_PstC"/>
</dbReference>
<evidence type="ECO:0000259" key="7">
    <source>
        <dbReference type="PROSITE" id="PS50928"/>
    </source>
</evidence>
<evidence type="ECO:0000313" key="9">
    <source>
        <dbReference type="Proteomes" id="UP001320876"/>
    </source>
</evidence>
<keyword evidence="5" id="KW-0813">Transport</keyword>
<dbReference type="EMBL" id="JAPDDT010000013">
    <property type="protein sequence ID" value="MCW1925212.1"/>
    <property type="molecule type" value="Genomic_DNA"/>
</dbReference>
<evidence type="ECO:0000256" key="4">
    <source>
        <dbReference type="ARBA" id="ARBA00023136"/>
    </source>
</evidence>
<feature type="transmembrane region" description="Helical" evidence="5">
    <location>
        <begin position="492"/>
        <end position="512"/>
    </location>
</feature>
<gene>
    <name evidence="8" type="primary">pstC</name>
    <name evidence="8" type="ORF">OKA05_21815</name>
</gene>
<keyword evidence="9" id="KW-1185">Reference proteome</keyword>
<keyword evidence="6" id="KW-0592">Phosphate transport</keyword>
<feature type="transmembrane region" description="Helical" evidence="5">
    <location>
        <begin position="453"/>
        <end position="472"/>
    </location>
</feature>
<protein>
    <recommendedName>
        <fullName evidence="6">Phosphate transport system permease protein</fullName>
    </recommendedName>
</protein>
<dbReference type="InterPro" id="IPR035906">
    <property type="entry name" value="MetI-like_sf"/>
</dbReference>
<evidence type="ECO:0000313" key="8">
    <source>
        <dbReference type="EMBL" id="MCW1925212.1"/>
    </source>
</evidence>
<evidence type="ECO:0000256" key="1">
    <source>
        <dbReference type="ARBA" id="ARBA00004651"/>
    </source>
</evidence>
<accession>A0ABT3GNY0</accession>
<dbReference type="Pfam" id="PF00528">
    <property type="entry name" value="BPD_transp_1"/>
    <property type="match status" value="1"/>
</dbReference>
<comment type="function">
    <text evidence="6">Part of the binding-protein-dependent transport system for phosphate; probably responsible for the translocation of the substrate across the membrane.</text>
</comment>
<dbReference type="Proteomes" id="UP001320876">
    <property type="component" value="Unassembled WGS sequence"/>
</dbReference>
<dbReference type="InterPro" id="IPR000515">
    <property type="entry name" value="MetI-like"/>
</dbReference>
<comment type="similarity">
    <text evidence="6">Belongs to the binding-protein-dependent transport system permease family. CysTW subfamily.</text>
</comment>
<evidence type="ECO:0000256" key="6">
    <source>
        <dbReference type="RuleBase" id="RU363054"/>
    </source>
</evidence>
<organism evidence="8 9">
    <name type="scientific">Luteolibacter arcticus</name>
    <dbReference type="NCBI Taxonomy" id="1581411"/>
    <lineage>
        <taxon>Bacteria</taxon>
        <taxon>Pseudomonadati</taxon>
        <taxon>Verrucomicrobiota</taxon>
        <taxon>Verrucomicrobiia</taxon>
        <taxon>Verrucomicrobiales</taxon>
        <taxon>Verrucomicrobiaceae</taxon>
        <taxon>Luteolibacter</taxon>
    </lineage>
</organism>
<comment type="subcellular location">
    <subcellularLocation>
        <location evidence="1 5">Cell membrane</location>
        <topology evidence="1 5">Multi-pass membrane protein</topology>
    </subcellularLocation>
</comment>
<proteinExistence type="inferred from homology"/>
<dbReference type="PROSITE" id="PS50928">
    <property type="entry name" value="ABC_TM1"/>
    <property type="match status" value="1"/>
</dbReference>
<feature type="transmembrane region" description="Helical" evidence="5">
    <location>
        <begin position="542"/>
        <end position="563"/>
    </location>
</feature>
<dbReference type="PANTHER" id="PTHR42727:SF1">
    <property type="entry name" value="PHOSPHATE TRANSPORT SYSTEM PERMEASE"/>
    <property type="match status" value="1"/>
</dbReference>
<dbReference type="CDD" id="cd06261">
    <property type="entry name" value="TM_PBP2"/>
    <property type="match status" value="1"/>
</dbReference>
<feature type="transmembrane region" description="Helical" evidence="5">
    <location>
        <begin position="406"/>
        <end position="432"/>
    </location>
</feature>
<feature type="transmembrane region" description="Helical" evidence="5">
    <location>
        <begin position="612"/>
        <end position="633"/>
    </location>
</feature>
<keyword evidence="4 5" id="KW-0472">Membrane</keyword>
<dbReference type="SUPFAM" id="SSF161098">
    <property type="entry name" value="MetI-like"/>
    <property type="match status" value="1"/>
</dbReference>